<protein>
    <recommendedName>
        <fullName evidence="3">Ubiquitin-like domain-containing protein</fullName>
    </recommendedName>
</protein>
<accession>A0ABP0SZR1</accession>
<evidence type="ECO:0008006" key="3">
    <source>
        <dbReference type="Google" id="ProtNLM"/>
    </source>
</evidence>
<dbReference type="SUPFAM" id="SSF54236">
    <property type="entry name" value="Ubiquitin-like"/>
    <property type="match status" value="1"/>
</dbReference>
<sequence>MEIITLSGATVTQLDKEGWGYMVESGKTVRDLKKLLAGRVGYSRFRQRLLSGDMGELQDDLLLRQLPSVQLVVLDFCMPEETIWEDLLLACENNRVVEVTQLLQKPLDPNGSRH</sequence>
<dbReference type="EMBL" id="CAXAMN010028861">
    <property type="protein sequence ID" value="CAK9117943.1"/>
    <property type="molecule type" value="Genomic_DNA"/>
</dbReference>
<comment type="caution">
    <text evidence="1">The sequence shown here is derived from an EMBL/GenBank/DDBJ whole genome shotgun (WGS) entry which is preliminary data.</text>
</comment>
<dbReference type="Proteomes" id="UP001642484">
    <property type="component" value="Unassembled WGS sequence"/>
</dbReference>
<reference evidence="1 2" key="1">
    <citation type="submission" date="2024-02" db="EMBL/GenBank/DDBJ databases">
        <authorList>
            <person name="Chen Y."/>
            <person name="Shah S."/>
            <person name="Dougan E. K."/>
            <person name="Thang M."/>
            <person name="Chan C."/>
        </authorList>
    </citation>
    <scope>NUCLEOTIDE SEQUENCE [LARGE SCALE GENOMIC DNA]</scope>
</reference>
<dbReference type="InterPro" id="IPR029071">
    <property type="entry name" value="Ubiquitin-like_domsf"/>
</dbReference>
<evidence type="ECO:0000313" key="1">
    <source>
        <dbReference type="EMBL" id="CAK9117943.1"/>
    </source>
</evidence>
<keyword evidence="2" id="KW-1185">Reference proteome</keyword>
<proteinExistence type="predicted"/>
<evidence type="ECO:0000313" key="2">
    <source>
        <dbReference type="Proteomes" id="UP001642484"/>
    </source>
</evidence>
<gene>
    <name evidence="1" type="ORF">CCMP2556_LOCUS55153</name>
</gene>
<organism evidence="1 2">
    <name type="scientific">Durusdinium trenchii</name>
    <dbReference type="NCBI Taxonomy" id="1381693"/>
    <lineage>
        <taxon>Eukaryota</taxon>
        <taxon>Sar</taxon>
        <taxon>Alveolata</taxon>
        <taxon>Dinophyceae</taxon>
        <taxon>Suessiales</taxon>
        <taxon>Symbiodiniaceae</taxon>
        <taxon>Durusdinium</taxon>
    </lineage>
</organism>
<name>A0ABP0SZR1_9DINO</name>